<evidence type="ECO:0000313" key="2">
    <source>
        <dbReference type="Proteomes" id="UP000036947"/>
    </source>
</evidence>
<gene>
    <name evidence="1" type="ORF">TOPH_07457</name>
</gene>
<reference evidence="1 2" key="1">
    <citation type="journal article" date="2015" name="BMC Genomics">
        <title>The genome of the truffle-parasite Tolypocladium ophioglossoides and the evolution of antifungal peptaibiotics.</title>
        <authorList>
            <person name="Quandt C.A."/>
            <person name="Bushley K.E."/>
            <person name="Spatafora J.W."/>
        </authorList>
    </citation>
    <scope>NUCLEOTIDE SEQUENCE [LARGE SCALE GENOMIC DNA]</scope>
    <source>
        <strain evidence="1 2">CBS 100239</strain>
    </source>
</reference>
<dbReference type="AlphaFoldDB" id="A0A0L0N1D0"/>
<evidence type="ECO:0000313" key="1">
    <source>
        <dbReference type="EMBL" id="KND87836.1"/>
    </source>
</evidence>
<accession>A0A0L0N1D0</accession>
<protein>
    <submittedName>
        <fullName evidence="1">Uncharacterized protein</fullName>
    </submittedName>
</protein>
<dbReference type="Proteomes" id="UP000036947">
    <property type="component" value="Unassembled WGS sequence"/>
</dbReference>
<comment type="caution">
    <text evidence="1">The sequence shown here is derived from an EMBL/GenBank/DDBJ whole genome shotgun (WGS) entry which is preliminary data.</text>
</comment>
<dbReference type="STRING" id="1163406.A0A0L0N1D0"/>
<proteinExistence type="predicted"/>
<dbReference type="OrthoDB" id="8300194at2759"/>
<name>A0A0L0N1D0_TOLOC</name>
<keyword evidence="2" id="KW-1185">Reference proteome</keyword>
<organism evidence="1 2">
    <name type="scientific">Tolypocladium ophioglossoides (strain CBS 100239)</name>
    <name type="common">Snaketongue truffleclub</name>
    <name type="synonym">Elaphocordyceps ophioglossoides</name>
    <dbReference type="NCBI Taxonomy" id="1163406"/>
    <lineage>
        <taxon>Eukaryota</taxon>
        <taxon>Fungi</taxon>
        <taxon>Dikarya</taxon>
        <taxon>Ascomycota</taxon>
        <taxon>Pezizomycotina</taxon>
        <taxon>Sordariomycetes</taxon>
        <taxon>Hypocreomycetidae</taxon>
        <taxon>Hypocreales</taxon>
        <taxon>Ophiocordycipitaceae</taxon>
        <taxon>Tolypocladium</taxon>
    </lineage>
</organism>
<dbReference type="EMBL" id="LFRF01000031">
    <property type="protein sequence ID" value="KND87836.1"/>
    <property type="molecule type" value="Genomic_DNA"/>
</dbReference>
<sequence>MLCAMRNSSSLRAPVRKATIRSAPPHALWLAVRGGRDAALTEGSSTREVSLFPNCSNPAPCERPGPIIHRQGEEPEYLRRLWKPPPPGILSVLDVYIKVKPFEHLAEAHAMHGKTYIVIRRITGQMAWHGWQNRPKESKKRILHQLRWMMAELRSIPRPEGAGVASVDGGPLCDCRLPKLPWGPFATIRDMRRLRMA</sequence>